<sequence>MGRPTTSSDPYETTTTTTTTNEQYASAGASFGASASLGASGRIGLSSQAASQHRAVNPAAQTASLPQQQQQQQQGITGAQGARGYLPQGGQSQIDPATADRLYRERMEEEYAKREGGA</sequence>
<dbReference type="OrthoDB" id="5422731at2759"/>
<dbReference type="GeneID" id="28896697"/>
<dbReference type="EMBL" id="KV407454">
    <property type="protein sequence ID" value="KZF26435.1"/>
    <property type="molecule type" value="Genomic_DNA"/>
</dbReference>
<proteinExistence type="predicted"/>
<accession>A0A165JMW0</accession>
<dbReference type="RefSeq" id="XP_018191990.1">
    <property type="nucleotide sequence ID" value="XM_018331560.1"/>
</dbReference>
<feature type="compositionally biased region" description="Low complexity" evidence="1">
    <location>
        <begin position="13"/>
        <end position="47"/>
    </location>
</feature>
<protein>
    <submittedName>
        <fullName evidence="2">Uncharacterized protein</fullName>
    </submittedName>
</protein>
<dbReference type="InParanoid" id="A0A165JMW0"/>
<feature type="region of interest" description="Disordered" evidence="1">
    <location>
        <begin position="1"/>
        <end position="99"/>
    </location>
</feature>
<evidence type="ECO:0000256" key="1">
    <source>
        <dbReference type="SAM" id="MobiDB-lite"/>
    </source>
</evidence>
<gene>
    <name evidence="2" type="ORF">L228DRAFT_242910</name>
</gene>
<name>A0A165JMW0_XYLHT</name>
<reference evidence="2 3" key="1">
    <citation type="journal article" date="2016" name="Fungal Biol.">
        <title>The genome of Xylona heveae provides a window into fungal endophytism.</title>
        <authorList>
            <person name="Gazis R."/>
            <person name="Kuo A."/>
            <person name="Riley R."/>
            <person name="LaButti K."/>
            <person name="Lipzen A."/>
            <person name="Lin J."/>
            <person name="Amirebrahimi M."/>
            <person name="Hesse C.N."/>
            <person name="Spatafora J.W."/>
            <person name="Henrissat B."/>
            <person name="Hainaut M."/>
            <person name="Grigoriev I.V."/>
            <person name="Hibbett D.S."/>
        </authorList>
    </citation>
    <scope>NUCLEOTIDE SEQUENCE [LARGE SCALE GENOMIC DNA]</scope>
    <source>
        <strain evidence="2 3">TC161</strain>
    </source>
</reference>
<organism evidence="2 3">
    <name type="scientific">Xylona heveae (strain CBS 132557 / TC161)</name>
    <dbReference type="NCBI Taxonomy" id="1328760"/>
    <lineage>
        <taxon>Eukaryota</taxon>
        <taxon>Fungi</taxon>
        <taxon>Dikarya</taxon>
        <taxon>Ascomycota</taxon>
        <taxon>Pezizomycotina</taxon>
        <taxon>Xylonomycetes</taxon>
        <taxon>Xylonales</taxon>
        <taxon>Xylonaceae</taxon>
        <taxon>Xylona</taxon>
    </lineage>
</organism>
<feature type="compositionally biased region" description="Polar residues" evidence="1">
    <location>
        <begin position="1"/>
        <end position="12"/>
    </location>
</feature>
<keyword evidence="3" id="KW-1185">Reference proteome</keyword>
<dbReference type="AlphaFoldDB" id="A0A165JMW0"/>
<evidence type="ECO:0000313" key="3">
    <source>
        <dbReference type="Proteomes" id="UP000076632"/>
    </source>
</evidence>
<evidence type="ECO:0000313" key="2">
    <source>
        <dbReference type="EMBL" id="KZF26435.1"/>
    </source>
</evidence>
<dbReference type="Proteomes" id="UP000076632">
    <property type="component" value="Unassembled WGS sequence"/>
</dbReference>